<protein>
    <submittedName>
        <fullName evidence="4">Unannotated protein</fullName>
    </submittedName>
</protein>
<evidence type="ECO:0000313" key="4">
    <source>
        <dbReference type="EMBL" id="CAB4809913.1"/>
    </source>
</evidence>
<dbReference type="Gene3D" id="3.40.50.1820">
    <property type="entry name" value="alpha/beta hydrolase"/>
    <property type="match status" value="1"/>
</dbReference>
<gene>
    <name evidence="3" type="ORF">UFOPK1791_00176</name>
    <name evidence="4" type="ORF">UFOPK3083_00848</name>
    <name evidence="5" type="ORF">UFOPK3948_00805</name>
    <name evidence="6" type="ORF">UFOPK4113_00661</name>
    <name evidence="7" type="ORF">UFOPK4355_00042</name>
</gene>
<dbReference type="EMBL" id="CAEZUF010000007">
    <property type="protein sequence ID" value="CAB4585262.1"/>
    <property type="molecule type" value="Genomic_DNA"/>
</dbReference>
<dbReference type="InterPro" id="IPR050300">
    <property type="entry name" value="GDXG_lipolytic_enzyme"/>
</dbReference>
<dbReference type="EMBL" id="CAFBPL010000075">
    <property type="protein sequence ID" value="CAB5018143.1"/>
    <property type="molecule type" value="Genomic_DNA"/>
</dbReference>
<dbReference type="GO" id="GO:0016787">
    <property type="term" value="F:hydrolase activity"/>
    <property type="evidence" value="ECO:0007669"/>
    <property type="project" value="UniProtKB-KW"/>
</dbReference>
<dbReference type="AlphaFoldDB" id="A0A6J6YNT8"/>
<organism evidence="4">
    <name type="scientific">freshwater metagenome</name>
    <dbReference type="NCBI Taxonomy" id="449393"/>
    <lineage>
        <taxon>unclassified sequences</taxon>
        <taxon>metagenomes</taxon>
        <taxon>ecological metagenomes</taxon>
    </lineage>
</organism>
<evidence type="ECO:0000259" key="2">
    <source>
        <dbReference type="Pfam" id="PF20434"/>
    </source>
</evidence>
<dbReference type="PANTHER" id="PTHR48081">
    <property type="entry name" value="AB HYDROLASE SUPERFAMILY PROTEIN C4A8.06C"/>
    <property type="match status" value="1"/>
</dbReference>
<dbReference type="EMBL" id="CAFBQT010000002">
    <property type="protein sequence ID" value="CAB5057800.1"/>
    <property type="molecule type" value="Genomic_DNA"/>
</dbReference>
<dbReference type="EMBL" id="CAFAAT010000106">
    <property type="protein sequence ID" value="CAB4809913.1"/>
    <property type="molecule type" value="Genomic_DNA"/>
</dbReference>
<sequence>MAEEDRSVFDLPTVDPTSTFKYGEFSEQVGDIFAPKVKKFNTLLVLIHGGYWRPEYDRVHLRPFAAALSELGYQVISLEYRRIPGNPDAMVSDIDLAIKNLPTDDFVLIGHSAGGHLALVACAKNKGVKSVIALAPVTSLLATYEMDLDKSAALEFLGEPANLRPDLDPMTFDPLSANISIIHGESDLWVPIEITRKYVEKLKDEGSSINYIELANIGHFEMIHPQSIVWPELISQINR</sequence>
<evidence type="ECO:0000256" key="1">
    <source>
        <dbReference type="ARBA" id="ARBA00022801"/>
    </source>
</evidence>
<dbReference type="PANTHER" id="PTHR48081:SF33">
    <property type="entry name" value="KYNURENINE FORMAMIDASE"/>
    <property type="match status" value="1"/>
</dbReference>
<proteinExistence type="predicted"/>
<accession>A0A6J6YNT8</accession>
<dbReference type="SUPFAM" id="SSF53474">
    <property type="entry name" value="alpha/beta-Hydrolases"/>
    <property type="match status" value="1"/>
</dbReference>
<dbReference type="InterPro" id="IPR049492">
    <property type="entry name" value="BD-FAE-like_dom"/>
</dbReference>
<name>A0A6J6YNT8_9ZZZZ</name>
<reference evidence="4" key="1">
    <citation type="submission" date="2020-05" db="EMBL/GenBank/DDBJ databases">
        <authorList>
            <person name="Chiriac C."/>
            <person name="Salcher M."/>
            <person name="Ghai R."/>
            <person name="Kavagutti S V."/>
        </authorList>
    </citation>
    <scope>NUCLEOTIDE SEQUENCE</scope>
</reference>
<dbReference type="Pfam" id="PF20434">
    <property type="entry name" value="BD-FAE"/>
    <property type="match status" value="1"/>
</dbReference>
<evidence type="ECO:0000313" key="3">
    <source>
        <dbReference type="EMBL" id="CAB4585262.1"/>
    </source>
</evidence>
<keyword evidence="1" id="KW-0378">Hydrolase</keyword>
<feature type="domain" description="BD-FAE-like" evidence="2">
    <location>
        <begin position="31"/>
        <end position="202"/>
    </location>
</feature>
<evidence type="ECO:0000313" key="6">
    <source>
        <dbReference type="EMBL" id="CAB5018143.1"/>
    </source>
</evidence>
<evidence type="ECO:0000313" key="7">
    <source>
        <dbReference type="EMBL" id="CAB5057800.1"/>
    </source>
</evidence>
<dbReference type="InterPro" id="IPR029058">
    <property type="entry name" value="AB_hydrolase_fold"/>
</dbReference>
<evidence type="ECO:0000313" key="5">
    <source>
        <dbReference type="EMBL" id="CAB4982276.1"/>
    </source>
</evidence>
<dbReference type="EMBL" id="CAFBOI010000105">
    <property type="protein sequence ID" value="CAB4982276.1"/>
    <property type="molecule type" value="Genomic_DNA"/>
</dbReference>